<sequence>MSTTSTTPLRFLKMHGLGNDFVIVDRRTDARPLPAAAIAAVGNRRTGVGCDQFITIEPGDAEADAVMGIYNGDDGSPSGACGNATRCVAHLLMQETGKAEVTIRTVSGLLRGWRDVATGLVTVDMGPARLDWQEIPLAEPRDTLHADLSVGPLHDPVCVSMGNPHAVFFVDDVAAVDLPAVGPQVERHPLFPARTNVEIVQVLDRGRVRMRVWERAAGITMACGSGACAVGVAAVRRGLTDRRVAVALDGGTLTIEWREADGHVLMTGPVATAFAGTLDPSLLPAPAPALT</sequence>
<protein>
    <recommendedName>
        <fullName evidence="3 4">Diaminopimelate epimerase</fullName>
        <shortName evidence="3">DAP epimerase</shortName>
        <ecNumber evidence="3 4">5.1.1.7</ecNumber>
    </recommendedName>
    <alternativeName>
        <fullName evidence="3">PLP-independent amino acid racemase</fullName>
    </alternativeName>
</protein>
<gene>
    <name evidence="3" type="primary">dapF</name>
    <name evidence="5" type="ORF">SAMN05421508_10562</name>
</gene>
<dbReference type="EMBL" id="OCNJ01000005">
    <property type="protein sequence ID" value="SOD95919.1"/>
    <property type="molecule type" value="Genomic_DNA"/>
</dbReference>
<dbReference type="HAMAP" id="MF_00197">
    <property type="entry name" value="DAP_epimerase"/>
    <property type="match status" value="1"/>
</dbReference>
<dbReference type="NCBIfam" id="TIGR00652">
    <property type="entry name" value="DapF"/>
    <property type="match status" value="1"/>
</dbReference>
<dbReference type="Pfam" id="PF01678">
    <property type="entry name" value="DAP_epimerase"/>
    <property type="match status" value="2"/>
</dbReference>
<feature type="binding site" evidence="3">
    <location>
        <position position="196"/>
    </location>
    <ligand>
        <name>substrate</name>
    </ligand>
</feature>
<evidence type="ECO:0000256" key="3">
    <source>
        <dbReference type="HAMAP-Rule" id="MF_00197"/>
    </source>
</evidence>
<dbReference type="PANTHER" id="PTHR31689">
    <property type="entry name" value="DIAMINOPIMELATE EPIMERASE, CHLOROPLASTIC"/>
    <property type="match status" value="1"/>
</dbReference>
<dbReference type="GO" id="GO:0005829">
    <property type="term" value="C:cytosol"/>
    <property type="evidence" value="ECO:0007669"/>
    <property type="project" value="TreeGrafter"/>
</dbReference>
<reference evidence="5 6" key="1">
    <citation type="submission" date="2017-09" db="EMBL/GenBank/DDBJ databases">
        <authorList>
            <person name="Ehlers B."/>
            <person name="Leendertz F.H."/>
        </authorList>
    </citation>
    <scope>NUCLEOTIDE SEQUENCE [LARGE SCALE GENOMIC DNA]</scope>
    <source>
        <strain evidence="5 6">USBA 140</strain>
    </source>
</reference>
<keyword evidence="3" id="KW-0457">Lysine biosynthesis</keyword>
<evidence type="ECO:0000313" key="6">
    <source>
        <dbReference type="Proteomes" id="UP000219621"/>
    </source>
</evidence>
<feature type="binding site" evidence="3">
    <location>
        <position position="19"/>
    </location>
    <ligand>
        <name>substrate</name>
    </ligand>
</feature>
<comment type="similarity">
    <text evidence="1 3">Belongs to the diaminopimelate epimerase family.</text>
</comment>
<name>A0A286GLF0_9PROT</name>
<keyword evidence="6" id="KW-1185">Reference proteome</keyword>
<dbReference type="PANTHER" id="PTHR31689:SF0">
    <property type="entry name" value="DIAMINOPIMELATE EPIMERASE"/>
    <property type="match status" value="1"/>
</dbReference>
<dbReference type="Proteomes" id="UP000219621">
    <property type="component" value="Unassembled WGS sequence"/>
</dbReference>
<feature type="site" description="Could be important to modulate the pK values of the two catalytic cysteine residues" evidence="3">
    <location>
        <position position="165"/>
    </location>
</feature>
<feature type="binding site" evidence="3">
    <location>
        <begin position="224"/>
        <end position="225"/>
    </location>
    <ligand>
        <name>substrate</name>
    </ligand>
</feature>
<comment type="pathway">
    <text evidence="3">Amino-acid biosynthesis; L-lysine biosynthesis via DAP pathway; DL-2,6-diaminopimelate from LL-2,6-diaminopimelate: step 1/1.</text>
</comment>
<feature type="binding site" evidence="3">
    <location>
        <begin position="82"/>
        <end position="83"/>
    </location>
    <ligand>
        <name>substrate</name>
    </ligand>
</feature>
<dbReference type="SUPFAM" id="SSF54506">
    <property type="entry name" value="Diaminopimelate epimerase-like"/>
    <property type="match status" value="2"/>
</dbReference>
<dbReference type="RefSeq" id="WP_245913460.1">
    <property type="nucleotide sequence ID" value="NZ_OCNJ01000005.1"/>
</dbReference>
<keyword evidence="2 3" id="KW-0413">Isomerase</keyword>
<feature type="active site" description="Proton acceptor" evidence="3">
    <location>
        <position position="223"/>
    </location>
</feature>
<comment type="function">
    <text evidence="3">Catalyzes the stereoinversion of LL-2,6-diaminopimelate (L,L-DAP) to meso-diaminopimelate (meso-DAP), a precursor of L-lysine and an essential component of the bacterial peptidoglycan.</text>
</comment>
<evidence type="ECO:0000256" key="4">
    <source>
        <dbReference type="NCBIfam" id="TIGR00652"/>
    </source>
</evidence>
<organism evidence="5 6">
    <name type="scientific">Caenispirillum bisanense</name>
    <dbReference type="NCBI Taxonomy" id="414052"/>
    <lineage>
        <taxon>Bacteria</taxon>
        <taxon>Pseudomonadati</taxon>
        <taxon>Pseudomonadota</taxon>
        <taxon>Alphaproteobacteria</taxon>
        <taxon>Rhodospirillales</taxon>
        <taxon>Novispirillaceae</taxon>
        <taxon>Caenispirillum</taxon>
    </lineage>
</organism>
<proteinExistence type="inferred from homology"/>
<comment type="catalytic activity">
    <reaction evidence="3">
        <text>(2S,6S)-2,6-diaminopimelate = meso-2,6-diaminopimelate</text>
        <dbReference type="Rhea" id="RHEA:15393"/>
        <dbReference type="ChEBI" id="CHEBI:57609"/>
        <dbReference type="ChEBI" id="CHEBI:57791"/>
        <dbReference type="EC" id="5.1.1.7"/>
    </reaction>
</comment>
<dbReference type="Gene3D" id="3.10.310.10">
    <property type="entry name" value="Diaminopimelate Epimerase, Chain A, domain 1"/>
    <property type="match status" value="2"/>
</dbReference>
<feature type="binding site" evidence="3">
    <location>
        <position position="52"/>
    </location>
    <ligand>
        <name>substrate</name>
    </ligand>
</feature>
<feature type="active site" description="Proton donor" evidence="3">
    <location>
        <position position="81"/>
    </location>
</feature>
<dbReference type="GO" id="GO:0008837">
    <property type="term" value="F:diaminopimelate epimerase activity"/>
    <property type="evidence" value="ECO:0007669"/>
    <property type="project" value="UniProtKB-UniRule"/>
</dbReference>
<comment type="caution">
    <text evidence="3">Lacks conserved residue(s) required for the propagation of feature annotation.</text>
</comment>
<dbReference type="UniPathway" id="UPA00034">
    <property type="reaction ID" value="UER00025"/>
</dbReference>
<dbReference type="GO" id="GO:0009089">
    <property type="term" value="P:lysine biosynthetic process via diaminopimelate"/>
    <property type="evidence" value="ECO:0007669"/>
    <property type="project" value="UniProtKB-UniRule"/>
</dbReference>
<keyword evidence="3" id="KW-0963">Cytoplasm</keyword>
<dbReference type="AlphaFoldDB" id="A0A286GLF0"/>
<feature type="binding site" evidence="3">
    <location>
        <begin position="214"/>
        <end position="215"/>
    </location>
    <ligand>
        <name>substrate</name>
    </ligand>
</feature>
<evidence type="ECO:0000256" key="2">
    <source>
        <dbReference type="ARBA" id="ARBA00023235"/>
    </source>
</evidence>
<keyword evidence="3" id="KW-0028">Amino-acid biosynthesis</keyword>
<evidence type="ECO:0000313" key="5">
    <source>
        <dbReference type="EMBL" id="SOD95919.1"/>
    </source>
</evidence>
<comment type="subcellular location">
    <subcellularLocation>
        <location evidence="3">Cytoplasm</location>
    </subcellularLocation>
</comment>
<feature type="site" description="Could be important to modulate the pK values of the two catalytic cysteine residues" evidence="3">
    <location>
        <position position="214"/>
    </location>
</feature>
<comment type="subunit">
    <text evidence="3">Homodimer.</text>
</comment>
<dbReference type="InterPro" id="IPR001653">
    <property type="entry name" value="DAP_epimerase_DapF"/>
</dbReference>
<dbReference type="EC" id="5.1.1.7" evidence="3 4"/>
<evidence type="ECO:0000256" key="1">
    <source>
        <dbReference type="ARBA" id="ARBA00010219"/>
    </source>
</evidence>
<accession>A0A286GLF0</accession>
<feature type="binding site" evidence="3">
    <location>
        <position position="163"/>
    </location>
    <ligand>
        <name>substrate</name>
    </ligand>
</feature>